<dbReference type="Gene3D" id="3.90.1200.10">
    <property type="match status" value="1"/>
</dbReference>
<dbReference type="Pfam" id="PF01636">
    <property type="entry name" value="APH"/>
    <property type="match status" value="1"/>
</dbReference>
<reference evidence="3 4" key="1">
    <citation type="submission" date="2019-02" db="EMBL/GenBank/DDBJ databases">
        <title>Jishengella sp. nov., isolated from a root of Zingiber montanum.</title>
        <authorList>
            <person name="Kuncharoen N."/>
            <person name="Kudo T."/>
            <person name="Masahiro Y."/>
            <person name="Ohkuma M."/>
            <person name="Tanasupawat S."/>
        </authorList>
    </citation>
    <scope>NUCLEOTIDE SEQUENCE [LARGE SCALE GENOMIC DNA]</scope>
    <source>
        <strain evidence="3 4">PLAI 1-1</strain>
    </source>
</reference>
<evidence type="ECO:0000313" key="3">
    <source>
        <dbReference type="EMBL" id="TCB99661.1"/>
    </source>
</evidence>
<comment type="caution">
    <text evidence="3">The sequence shown here is derived from an EMBL/GenBank/DDBJ whole genome shotgun (WGS) entry which is preliminary data.</text>
</comment>
<dbReference type="AlphaFoldDB" id="A0A4R0GV70"/>
<evidence type="ECO:0000313" key="4">
    <source>
        <dbReference type="Proteomes" id="UP000292274"/>
    </source>
</evidence>
<sequence length="343" mass="36995">MCVEWCPDRPRSSRTGDSVTDLDSPTAGANADSSYDSNDLVNIEAAVAEAVEKLQLTDLAPAGSGLEFVVHRAVSSEHGLVAVRVPRYRAYRFPGRKPFTAERSLGQEQLICGHLYAMGFPVAEPLAMVQTAAGPVLVSGFLPSDRDGAESVQIGELLARLHEAPLPPGLDPLDHDGYPVAEAVARRLRRRWSQMIEHLPALPPAPTLDAAIAALEPISGSPALLHLDIRACNLLSADDRITGWVDWTCAMVGHPGMELARLSEYAQLPENGLCEVEVRDGYQRVAPLPELDPALEALVRLDTVLMLGVIFFAYAPDATRQTWVGDRLGVLIEQCEGALGGRT</sequence>
<protein>
    <recommendedName>
        <fullName evidence="2">Aminoglycoside phosphotransferase domain-containing protein</fullName>
    </recommendedName>
</protein>
<organism evidence="3 4">
    <name type="scientific">Micromonospora zingiberis</name>
    <dbReference type="NCBI Taxonomy" id="2053011"/>
    <lineage>
        <taxon>Bacteria</taxon>
        <taxon>Bacillati</taxon>
        <taxon>Actinomycetota</taxon>
        <taxon>Actinomycetes</taxon>
        <taxon>Micromonosporales</taxon>
        <taxon>Micromonosporaceae</taxon>
        <taxon>Micromonospora</taxon>
    </lineage>
</organism>
<gene>
    <name evidence="3" type="ORF">E0H26_03635</name>
</gene>
<keyword evidence="4" id="KW-1185">Reference proteome</keyword>
<feature type="domain" description="Aminoglycoside phosphotransferase" evidence="2">
    <location>
        <begin position="100"/>
        <end position="273"/>
    </location>
</feature>
<dbReference type="InterPro" id="IPR002575">
    <property type="entry name" value="Aminoglycoside_PTrfase"/>
</dbReference>
<evidence type="ECO:0000256" key="1">
    <source>
        <dbReference type="SAM" id="MobiDB-lite"/>
    </source>
</evidence>
<feature type="region of interest" description="Disordered" evidence="1">
    <location>
        <begin position="6"/>
        <end position="34"/>
    </location>
</feature>
<dbReference type="InterPro" id="IPR011009">
    <property type="entry name" value="Kinase-like_dom_sf"/>
</dbReference>
<dbReference type="OrthoDB" id="4570776at2"/>
<dbReference type="Proteomes" id="UP000292274">
    <property type="component" value="Unassembled WGS sequence"/>
</dbReference>
<evidence type="ECO:0000259" key="2">
    <source>
        <dbReference type="Pfam" id="PF01636"/>
    </source>
</evidence>
<dbReference type="SUPFAM" id="SSF56112">
    <property type="entry name" value="Protein kinase-like (PK-like)"/>
    <property type="match status" value="1"/>
</dbReference>
<dbReference type="EMBL" id="SJJR01000002">
    <property type="protein sequence ID" value="TCB99661.1"/>
    <property type="molecule type" value="Genomic_DNA"/>
</dbReference>
<name>A0A4R0GV70_9ACTN</name>
<feature type="compositionally biased region" description="Polar residues" evidence="1">
    <location>
        <begin position="13"/>
        <end position="23"/>
    </location>
</feature>
<proteinExistence type="predicted"/>
<accession>A0A4R0GV70</accession>